<evidence type="ECO:0000256" key="1">
    <source>
        <dbReference type="ARBA" id="ARBA00000085"/>
    </source>
</evidence>
<reference evidence="10 11" key="1">
    <citation type="submission" date="2020-04" db="EMBL/GenBank/DDBJ databases">
        <title>Luteolibacter sp. G-1-1-1 isolated from soil.</title>
        <authorList>
            <person name="Dahal R.H."/>
        </authorList>
    </citation>
    <scope>NUCLEOTIDE SEQUENCE [LARGE SCALE GENOMIC DNA]</scope>
    <source>
        <strain evidence="10 11">G-1-1-1</strain>
    </source>
</reference>
<feature type="domain" description="Response regulatory" evidence="9">
    <location>
        <begin position="6"/>
        <end position="123"/>
    </location>
</feature>
<keyword evidence="3 6" id="KW-0597">Phosphoprotein</keyword>
<dbReference type="Proteomes" id="UP000501812">
    <property type="component" value="Chromosome"/>
</dbReference>
<feature type="domain" description="Histidine kinase" evidence="8">
    <location>
        <begin position="166"/>
        <end position="386"/>
    </location>
</feature>
<dbReference type="CDD" id="cd00075">
    <property type="entry name" value="HATPase"/>
    <property type="match status" value="1"/>
</dbReference>
<dbReference type="CDD" id="cd00082">
    <property type="entry name" value="HisKA"/>
    <property type="match status" value="1"/>
</dbReference>
<dbReference type="KEGG" id="luo:HHL09_24295"/>
<evidence type="ECO:0000256" key="7">
    <source>
        <dbReference type="SAM" id="Coils"/>
    </source>
</evidence>
<dbReference type="SMART" id="SM00388">
    <property type="entry name" value="HisKA"/>
    <property type="match status" value="1"/>
</dbReference>
<proteinExistence type="predicted"/>
<keyword evidence="11" id="KW-1185">Reference proteome</keyword>
<dbReference type="PANTHER" id="PTHR43547:SF2">
    <property type="entry name" value="HYBRID SIGNAL TRANSDUCTION HISTIDINE KINASE C"/>
    <property type="match status" value="1"/>
</dbReference>
<gene>
    <name evidence="10" type="ORF">HHL09_24295</name>
</gene>
<keyword evidence="7" id="KW-0175">Coiled coil</keyword>
<evidence type="ECO:0000256" key="5">
    <source>
        <dbReference type="ARBA" id="ARBA00022777"/>
    </source>
</evidence>
<accession>A0A858RMY6</accession>
<feature type="modified residue" description="4-aspartylphosphate" evidence="6">
    <location>
        <position position="456"/>
    </location>
</feature>
<dbReference type="FunFam" id="3.30.565.10:FF:000006">
    <property type="entry name" value="Sensor histidine kinase WalK"/>
    <property type="match status" value="1"/>
</dbReference>
<feature type="modified residue" description="4-aspartylphosphate" evidence="6">
    <location>
        <position position="55"/>
    </location>
</feature>
<dbReference type="Pfam" id="PF02518">
    <property type="entry name" value="HATPase_c"/>
    <property type="match status" value="1"/>
</dbReference>
<dbReference type="PROSITE" id="PS50110">
    <property type="entry name" value="RESPONSE_REGULATORY"/>
    <property type="match status" value="2"/>
</dbReference>
<dbReference type="InterPro" id="IPR003661">
    <property type="entry name" value="HisK_dim/P_dom"/>
</dbReference>
<feature type="domain" description="Response regulatory" evidence="9">
    <location>
        <begin position="407"/>
        <end position="523"/>
    </location>
</feature>
<evidence type="ECO:0000313" key="10">
    <source>
        <dbReference type="EMBL" id="QJE98766.1"/>
    </source>
</evidence>
<dbReference type="InterPro" id="IPR001789">
    <property type="entry name" value="Sig_transdc_resp-reg_receiver"/>
</dbReference>
<dbReference type="InterPro" id="IPR003594">
    <property type="entry name" value="HATPase_dom"/>
</dbReference>
<dbReference type="Gene3D" id="1.10.287.130">
    <property type="match status" value="1"/>
</dbReference>
<organism evidence="10 11">
    <name type="scientific">Luteolibacter luteus</name>
    <dbReference type="NCBI Taxonomy" id="2728835"/>
    <lineage>
        <taxon>Bacteria</taxon>
        <taxon>Pseudomonadati</taxon>
        <taxon>Verrucomicrobiota</taxon>
        <taxon>Verrucomicrobiia</taxon>
        <taxon>Verrucomicrobiales</taxon>
        <taxon>Verrucomicrobiaceae</taxon>
        <taxon>Luteolibacter</taxon>
    </lineage>
</organism>
<dbReference type="SMART" id="SM00448">
    <property type="entry name" value="REC"/>
    <property type="match status" value="2"/>
</dbReference>
<dbReference type="PROSITE" id="PS50109">
    <property type="entry name" value="HIS_KIN"/>
    <property type="match status" value="1"/>
</dbReference>
<evidence type="ECO:0000256" key="3">
    <source>
        <dbReference type="ARBA" id="ARBA00022553"/>
    </source>
</evidence>
<evidence type="ECO:0000256" key="6">
    <source>
        <dbReference type="PROSITE-ProRule" id="PRU00169"/>
    </source>
</evidence>
<evidence type="ECO:0000313" key="11">
    <source>
        <dbReference type="Proteomes" id="UP000501812"/>
    </source>
</evidence>
<dbReference type="SMART" id="SM00387">
    <property type="entry name" value="HATPase_c"/>
    <property type="match status" value="1"/>
</dbReference>
<dbReference type="InterPro" id="IPR011006">
    <property type="entry name" value="CheY-like_superfamily"/>
</dbReference>
<dbReference type="InterPro" id="IPR005467">
    <property type="entry name" value="His_kinase_dom"/>
</dbReference>
<protein>
    <recommendedName>
        <fullName evidence="2">histidine kinase</fullName>
        <ecNumber evidence="2">2.7.13.3</ecNumber>
    </recommendedName>
</protein>
<dbReference type="SUPFAM" id="SSF47384">
    <property type="entry name" value="Homodimeric domain of signal transducing histidine kinase"/>
    <property type="match status" value="1"/>
</dbReference>
<dbReference type="InterPro" id="IPR036097">
    <property type="entry name" value="HisK_dim/P_sf"/>
</dbReference>
<dbReference type="Gene3D" id="3.30.565.10">
    <property type="entry name" value="Histidine kinase-like ATPase, C-terminal domain"/>
    <property type="match status" value="1"/>
</dbReference>
<dbReference type="InterPro" id="IPR036890">
    <property type="entry name" value="HATPase_C_sf"/>
</dbReference>
<comment type="catalytic activity">
    <reaction evidence="1">
        <text>ATP + protein L-histidine = ADP + protein N-phospho-L-histidine.</text>
        <dbReference type="EC" id="2.7.13.3"/>
    </reaction>
</comment>
<dbReference type="SUPFAM" id="SSF52172">
    <property type="entry name" value="CheY-like"/>
    <property type="match status" value="2"/>
</dbReference>
<evidence type="ECO:0000259" key="8">
    <source>
        <dbReference type="PROSITE" id="PS50109"/>
    </source>
</evidence>
<dbReference type="RefSeq" id="WP_169457253.1">
    <property type="nucleotide sequence ID" value="NZ_CP051774.1"/>
</dbReference>
<dbReference type="InterPro" id="IPR004358">
    <property type="entry name" value="Sig_transdc_His_kin-like_C"/>
</dbReference>
<keyword evidence="4" id="KW-0808">Transferase</keyword>
<dbReference type="CDD" id="cd17580">
    <property type="entry name" value="REC_2_DhkD-like"/>
    <property type="match status" value="1"/>
</dbReference>
<dbReference type="Pfam" id="PF00072">
    <property type="entry name" value="Response_reg"/>
    <property type="match status" value="2"/>
</dbReference>
<evidence type="ECO:0000259" key="9">
    <source>
        <dbReference type="PROSITE" id="PS50110"/>
    </source>
</evidence>
<dbReference type="Pfam" id="PF00512">
    <property type="entry name" value="HisKA"/>
    <property type="match status" value="1"/>
</dbReference>
<dbReference type="PANTHER" id="PTHR43547">
    <property type="entry name" value="TWO-COMPONENT HISTIDINE KINASE"/>
    <property type="match status" value="1"/>
</dbReference>
<feature type="coiled-coil region" evidence="7">
    <location>
        <begin position="125"/>
        <end position="152"/>
    </location>
</feature>
<dbReference type="GO" id="GO:0000155">
    <property type="term" value="F:phosphorelay sensor kinase activity"/>
    <property type="evidence" value="ECO:0007669"/>
    <property type="project" value="InterPro"/>
</dbReference>
<name>A0A858RMY6_9BACT</name>
<evidence type="ECO:0000256" key="4">
    <source>
        <dbReference type="ARBA" id="ARBA00022679"/>
    </source>
</evidence>
<sequence length="526" mass="57452">MSAPIKFLLVDDLEANLMALEGLLQREGLELLKARSGREALELLLAHEVSLAFLDVQMPEMGGFELAEIMRSTERTRSVPIIFLTAGVVDSERRIKGFETGAVDFLPKPIDHQVLLNKAAVFFDLARQREEVKQREAELRIANADLARINTELNHADRSKDEFLAMLAHELRNPLAPLRNATEILSAPGSSESARQQSIEIITRQLGNLSHMIDDLLDVSRITEGKISLRRQPVELQTILRSAATAASSICNQGGQKLTLQLPGERVVLDADATRLEQVIGNLLANACKYGGPGCHIQLTAELSADGNEVLVRVQDDGAGIERELLPRLFDLFVQSSRTIDRAHGGLGIGLTIVRRLVELHGGSVTAHSDGLGQGSEFIVRLPVLKNHASVASEAKPVEDKQTRSLRLLIVDDNRDAAESMAMLQELSGHSTRVAFHGESAIAIASEFKPDVVLLDIGLPGMDGFEVARRLRALPRGEDAFMIALTGYGSEQDRQLTKAAGFDRHLVKPADQKVLRGWFSELAGGV</sequence>
<keyword evidence="5" id="KW-0418">Kinase</keyword>
<evidence type="ECO:0000256" key="2">
    <source>
        <dbReference type="ARBA" id="ARBA00012438"/>
    </source>
</evidence>
<dbReference type="EC" id="2.7.13.3" evidence="2"/>
<dbReference type="AlphaFoldDB" id="A0A858RMY6"/>
<dbReference type="SUPFAM" id="SSF55874">
    <property type="entry name" value="ATPase domain of HSP90 chaperone/DNA topoisomerase II/histidine kinase"/>
    <property type="match status" value="1"/>
</dbReference>
<dbReference type="PRINTS" id="PR00344">
    <property type="entry name" value="BCTRLSENSOR"/>
</dbReference>
<dbReference type="Gene3D" id="3.40.50.2300">
    <property type="match status" value="2"/>
</dbReference>
<dbReference type="EMBL" id="CP051774">
    <property type="protein sequence ID" value="QJE98766.1"/>
    <property type="molecule type" value="Genomic_DNA"/>
</dbReference>